<evidence type="ECO:0000259" key="9">
    <source>
        <dbReference type="PROSITE" id="PS51839"/>
    </source>
</evidence>
<evidence type="ECO:0000256" key="3">
    <source>
        <dbReference type="ARBA" id="ARBA00022723"/>
    </source>
</evidence>
<evidence type="ECO:0000256" key="4">
    <source>
        <dbReference type="ARBA" id="ARBA00022737"/>
    </source>
</evidence>
<dbReference type="Pfam" id="PF12838">
    <property type="entry name" value="Fer4_7"/>
    <property type="match status" value="1"/>
</dbReference>
<dbReference type="Pfam" id="PF02906">
    <property type="entry name" value="Fe_hyd_lg_C"/>
    <property type="match status" value="1"/>
</dbReference>
<evidence type="ECO:0000256" key="1">
    <source>
        <dbReference type="ARBA" id="ARBA00006596"/>
    </source>
</evidence>
<dbReference type="Pfam" id="PF13510">
    <property type="entry name" value="Fer2_4"/>
    <property type="match status" value="1"/>
</dbReference>
<dbReference type="InterPro" id="IPR050340">
    <property type="entry name" value="Cytosolic_Fe-S_CAF"/>
</dbReference>
<dbReference type="InterPro" id="IPR036991">
    <property type="entry name" value="Fe_hydrogenase_ssu_sf"/>
</dbReference>
<dbReference type="InterPro" id="IPR001041">
    <property type="entry name" value="2Fe-2S_ferredoxin-type"/>
</dbReference>
<sequence>MEALVRRGLQSPDQALRLLGVARAICVGLSRSLPALAASAEQFAEQYPKLKLKVNGREVTVPEGTSVLNACREAGAYVPTLCTHPRLPTTPGTCRICMVETGGGQLKPACATPAWEGMEVQTATDKVQESIRGVLSLMKANHPSDCMNCDASGRCEFQDLISRYNVKDVLPKLKTYSHEWDAEVQADFEHFHDSSSTALTLDLEKCIKCGRCVTMCGQVQQMNVLGMINRSRMAHPGVLIEEALDHSKCIECGQCSSVCPVGAIVEHSEWRQVLDALENKQKVMVVQTAPSVRVSIGEELGLAPGTVETGQMVAAQRALGFDYVFDSDFSADLTIMEEGTELLQRLGAAWRAETAAQDAAAGSWAAAKQGHGEGEAHGHAPGPLPMFTSCCPAWINLVEKSYPELIPHLSSCKSPQMMMGAVVKHYWAKKKGLKPEDVCLVGIMPCTAKKHETERKEFRNENGAYDCDYVITTREFGHMLRHKKIPMPSLKPEEFDNPLGEATGAAALFGATGGVMEAAIRTAYEIAAGEPLPKLEVEAVRGVKGVKEATLTLPANDTTLKAGVAGKEIRVAVASGIGNARHLLQRIQAGEAHYDFVEVMACPGGCIGGGGQPKTHDPDAVLKRMGAIYQVDKSLALRKSHENPSIHKIYAEFLGQPGGELSHKLLHTHYTDHSVDTLPSVRELGGSGEVAKRAALTAAGEMRYKRIAMVGDPSAKR</sequence>
<dbReference type="PANTHER" id="PTHR11615">
    <property type="entry name" value="NITRATE, FORMATE, IRON DEHYDROGENASE"/>
    <property type="match status" value="1"/>
</dbReference>
<dbReference type="InterPro" id="IPR004108">
    <property type="entry name" value="Fe_hydrogenase_lsu_C"/>
</dbReference>
<dbReference type="SMART" id="SM00902">
    <property type="entry name" value="Fe_hyd_SSU"/>
    <property type="match status" value="1"/>
</dbReference>
<dbReference type="InterPro" id="IPR036010">
    <property type="entry name" value="2Fe-2S_ferredoxin-like_sf"/>
</dbReference>
<feature type="domain" description="4Fe-4S His(Cys)3-ligated-type" evidence="9">
    <location>
        <begin position="126"/>
        <end position="165"/>
    </location>
</feature>
<dbReference type="EMBL" id="JF342558">
    <property type="protein sequence ID" value="AEA34989.1"/>
    <property type="molecule type" value="mRNA"/>
</dbReference>
<dbReference type="PROSITE" id="PS51085">
    <property type="entry name" value="2FE2S_FER_2"/>
    <property type="match status" value="1"/>
</dbReference>
<dbReference type="Gene3D" id="3.40.950.10">
    <property type="entry name" value="Fe-only Hydrogenase (Larger Subunit), Chain L, domain 3"/>
    <property type="match status" value="1"/>
</dbReference>
<dbReference type="InterPro" id="IPR009016">
    <property type="entry name" value="Fe_hydrogenase"/>
</dbReference>
<dbReference type="GO" id="GO:0051539">
    <property type="term" value="F:4 iron, 4 sulfur cluster binding"/>
    <property type="evidence" value="ECO:0007669"/>
    <property type="project" value="UniProtKB-KW"/>
</dbReference>
<name>G3ESX5_CHLVA</name>
<organism evidence="10">
    <name type="scientific">Chlorella variabilis</name>
    <name type="common">Green alga</name>
    <dbReference type="NCBI Taxonomy" id="554065"/>
    <lineage>
        <taxon>Eukaryota</taxon>
        <taxon>Viridiplantae</taxon>
        <taxon>Chlorophyta</taxon>
        <taxon>core chlorophytes</taxon>
        <taxon>Trebouxiophyceae</taxon>
        <taxon>Chlorellales</taxon>
        <taxon>Chlorellaceae</taxon>
        <taxon>Chlorella clade</taxon>
        <taxon>Chlorella</taxon>
    </lineage>
</organism>
<keyword evidence="6" id="KW-0411">Iron-sulfur</keyword>
<dbReference type="AlphaFoldDB" id="G3ESX5"/>
<reference evidence="10" key="1">
    <citation type="journal article" date="2011" name="Planta">
        <title>Evolutionary significance of an algal gene encoding an [FeFe]-hydrogenase with F-domain homology and hydrogenase activity in Chlorella variabilis NC64A.</title>
        <authorList>
            <person name="Meuser J.E."/>
            <person name="Boyd E.S."/>
            <person name="Ananyev G."/>
            <person name="Karns D."/>
            <person name="Radakovits R."/>
            <person name="Narayana Murthy U.M."/>
            <person name="Ghirardi M.L."/>
            <person name="Dismukes G.C."/>
            <person name="Peters J.W."/>
            <person name="Posewitz M.C."/>
        </authorList>
    </citation>
    <scope>NUCLEOTIDE SEQUENCE</scope>
    <source>
        <strain evidence="10">NC64A</strain>
    </source>
</reference>
<keyword evidence="3" id="KW-0479">Metal-binding</keyword>
<dbReference type="InterPro" id="IPR017900">
    <property type="entry name" value="4Fe4S_Fe_S_CS"/>
</dbReference>
<evidence type="ECO:0000256" key="6">
    <source>
        <dbReference type="ARBA" id="ARBA00023014"/>
    </source>
</evidence>
<comment type="similarity">
    <text evidence="1">Belongs to the NARF family.</text>
</comment>
<dbReference type="EC" id="1.12.7.2" evidence="10"/>
<dbReference type="SMART" id="SM00929">
    <property type="entry name" value="NADH-G_4Fe-4S_3"/>
    <property type="match status" value="1"/>
</dbReference>
<keyword evidence="5" id="KW-0408">Iron</keyword>
<evidence type="ECO:0000313" key="10">
    <source>
        <dbReference type="EMBL" id="AEA34989.1"/>
    </source>
</evidence>
<dbReference type="Gene3D" id="4.10.260.20">
    <property type="entry name" value="Iron hydrogenase, small subunit"/>
    <property type="match status" value="1"/>
</dbReference>
<gene>
    <name evidence="10" type="primary">HYDA1</name>
</gene>
<dbReference type="PROSITE" id="PS51839">
    <property type="entry name" value="4FE4S_HC3"/>
    <property type="match status" value="1"/>
</dbReference>
<dbReference type="CDD" id="cd00207">
    <property type="entry name" value="fer2"/>
    <property type="match status" value="1"/>
</dbReference>
<protein>
    <submittedName>
        <fullName evidence="10">[FeFe]-hydrogenase</fullName>
        <ecNumber evidence="10">1.12.7.2</ecNumber>
    </submittedName>
</protein>
<dbReference type="SUPFAM" id="SSF54862">
    <property type="entry name" value="4Fe-4S ferredoxins"/>
    <property type="match status" value="1"/>
</dbReference>
<accession>G3ESX5</accession>
<dbReference type="SUPFAM" id="SSF53920">
    <property type="entry name" value="Fe-only hydrogenase"/>
    <property type="match status" value="1"/>
</dbReference>
<keyword evidence="2" id="KW-0004">4Fe-4S</keyword>
<feature type="domain" description="2Fe-2S ferredoxin-type" evidence="7">
    <location>
        <begin position="48"/>
        <end position="126"/>
    </location>
</feature>
<dbReference type="SMR" id="G3ESX5"/>
<dbReference type="Gene3D" id="3.40.50.1780">
    <property type="match status" value="1"/>
</dbReference>
<dbReference type="Pfam" id="PF10588">
    <property type="entry name" value="NADH-G_4Fe-4S_3"/>
    <property type="match status" value="1"/>
</dbReference>
<dbReference type="GO" id="GO:0046872">
    <property type="term" value="F:metal ion binding"/>
    <property type="evidence" value="ECO:0007669"/>
    <property type="project" value="UniProtKB-KW"/>
</dbReference>
<evidence type="ECO:0000256" key="2">
    <source>
        <dbReference type="ARBA" id="ARBA00022485"/>
    </source>
</evidence>
<evidence type="ECO:0000259" key="8">
    <source>
        <dbReference type="PROSITE" id="PS51379"/>
    </source>
</evidence>
<dbReference type="GO" id="GO:0008901">
    <property type="term" value="F:ferredoxin hydrogenase activity"/>
    <property type="evidence" value="ECO:0007669"/>
    <property type="project" value="UniProtKB-EC"/>
</dbReference>
<dbReference type="SUPFAM" id="SSF54292">
    <property type="entry name" value="2Fe-2S ferredoxin-like"/>
    <property type="match status" value="1"/>
</dbReference>
<proteinExistence type="evidence at transcript level"/>
<evidence type="ECO:0000256" key="5">
    <source>
        <dbReference type="ARBA" id="ARBA00023004"/>
    </source>
</evidence>
<feature type="domain" description="4Fe-4S ferredoxin-type" evidence="8">
    <location>
        <begin position="240"/>
        <end position="269"/>
    </location>
</feature>
<dbReference type="InterPro" id="IPR017896">
    <property type="entry name" value="4Fe4S_Fe-S-bd"/>
</dbReference>
<dbReference type="PROSITE" id="PS51379">
    <property type="entry name" value="4FE4S_FER_2"/>
    <property type="match status" value="2"/>
</dbReference>
<evidence type="ECO:0000259" key="7">
    <source>
        <dbReference type="PROSITE" id="PS51085"/>
    </source>
</evidence>
<dbReference type="FunFam" id="3.30.70.20:FF:000035">
    <property type="entry name" value="Iron hydrogenase 1"/>
    <property type="match status" value="1"/>
</dbReference>
<dbReference type="PROSITE" id="PS00198">
    <property type="entry name" value="4FE4S_FER_1"/>
    <property type="match status" value="1"/>
</dbReference>
<keyword evidence="4" id="KW-0677">Repeat</keyword>
<dbReference type="InterPro" id="IPR019574">
    <property type="entry name" value="NADH_UbQ_OxRdtase_Gsu_4Fe4S-bd"/>
</dbReference>
<dbReference type="Gene3D" id="3.30.70.20">
    <property type="match status" value="1"/>
</dbReference>
<dbReference type="InterPro" id="IPR003149">
    <property type="entry name" value="Fe_hydrogenase_ssu"/>
</dbReference>
<keyword evidence="10" id="KW-0560">Oxidoreductase</keyword>
<dbReference type="Gene3D" id="3.10.20.740">
    <property type="match status" value="1"/>
</dbReference>
<dbReference type="Pfam" id="PF02256">
    <property type="entry name" value="Fe_hyd_SSU"/>
    <property type="match status" value="1"/>
</dbReference>
<feature type="domain" description="4Fe-4S ferredoxin-type" evidence="8">
    <location>
        <begin position="197"/>
        <end position="227"/>
    </location>
</feature>